<dbReference type="Gramene" id="KJB79018">
    <property type="protein sequence ID" value="KJB79018"/>
    <property type="gene ID" value="B456_013G029500"/>
</dbReference>
<accession>A0A0D2TUB1</accession>
<dbReference type="EMBL" id="CM001752">
    <property type="protein sequence ID" value="KJB79018.1"/>
    <property type="molecule type" value="Genomic_DNA"/>
</dbReference>
<sequence>MIYCFLLTLEVCKVFLHVCSTFSILILYFIAGWKSGRSKCLSLAFFFLMLVFRRVLEKLIQTVGNLQMMDLSEAKRTCLRI</sequence>
<keyword evidence="1" id="KW-0812">Transmembrane</keyword>
<evidence type="ECO:0000256" key="1">
    <source>
        <dbReference type="SAM" id="Phobius"/>
    </source>
</evidence>
<name>A0A0D2TUB1_GOSRA</name>
<feature type="transmembrane region" description="Helical" evidence="1">
    <location>
        <begin position="14"/>
        <end position="33"/>
    </location>
</feature>
<reference evidence="2 3" key="1">
    <citation type="journal article" date="2012" name="Nature">
        <title>Repeated polyploidization of Gossypium genomes and the evolution of spinnable cotton fibres.</title>
        <authorList>
            <person name="Paterson A.H."/>
            <person name="Wendel J.F."/>
            <person name="Gundlach H."/>
            <person name="Guo H."/>
            <person name="Jenkins J."/>
            <person name="Jin D."/>
            <person name="Llewellyn D."/>
            <person name="Showmaker K.C."/>
            <person name="Shu S."/>
            <person name="Udall J."/>
            <person name="Yoo M.J."/>
            <person name="Byers R."/>
            <person name="Chen W."/>
            <person name="Doron-Faigenboim A."/>
            <person name="Duke M.V."/>
            <person name="Gong L."/>
            <person name="Grimwood J."/>
            <person name="Grover C."/>
            <person name="Grupp K."/>
            <person name="Hu G."/>
            <person name="Lee T.H."/>
            <person name="Li J."/>
            <person name="Lin L."/>
            <person name="Liu T."/>
            <person name="Marler B.S."/>
            <person name="Page J.T."/>
            <person name="Roberts A.W."/>
            <person name="Romanel E."/>
            <person name="Sanders W.S."/>
            <person name="Szadkowski E."/>
            <person name="Tan X."/>
            <person name="Tang H."/>
            <person name="Xu C."/>
            <person name="Wang J."/>
            <person name="Wang Z."/>
            <person name="Zhang D."/>
            <person name="Zhang L."/>
            <person name="Ashrafi H."/>
            <person name="Bedon F."/>
            <person name="Bowers J.E."/>
            <person name="Brubaker C.L."/>
            <person name="Chee P.W."/>
            <person name="Das S."/>
            <person name="Gingle A.R."/>
            <person name="Haigler C.H."/>
            <person name="Harker D."/>
            <person name="Hoffmann L.V."/>
            <person name="Hovav R."/>
            <person name="Jones D.C."/>
            <person name="Lemke C."/>
            <person name="Mansoor S."/>
            <person name="ur Rahman M."/>
            <person name="Rainville L.N."/>
            <person name="Rambani A."/>
            <person name="Reddy U.K."/>
            <person name="Rong J.K."/>
            <person name="Saranga Y."/>
            <person name="Scheffler B.E."/>
            <person name="Scheffler J.A."/>
            <person name="Stelly D.M."/>
            <person name="Triplett B.A."/>
            <person name="Van Deynze A."/>
            <person name="Vaslin M.F."/>
            <person name="Waghmare V.N."/>
            <person name="Walford S.A."/>
            <person name="Wright R.J."/>
            <person name="Zaki E.A."/>
            <person name="Zhang T."/>
            <person name="Dennis E.S."/>
            <person name="Mayer K.F."/>
            <person name="Peterson D.G."/>
            <person name="Rokhsar D.S."/>
            <person name="Wang X."/>
            <person name="Schmutz J."/>
        </authorList>
    </citation>
    <scope>NUCLEOTIDE SEQUENCE [LARGE SCALE GENOMIC DNA]</scope>
</reference>
<dbReference type="AlphaFoldDB" id="A0A0D2TUB1"/>
<dbReference type="Proteomes" id="UP000032304">
    <property type="component" value="Chromosome 13"/>
</dbReference>
<organism evidence="2 3">
    <name type="scientific">Gossypium raimondii</name>
    <name type="common">Peruvian cotton</name>
    <name type="synonym">Gossypium klotzschianum subsp. raimondii</name>
    <dbReference type="NCBI Taxonomy" id="29730"/>
    <lineage>
        <taxon>Eukaryota</taxon>
        <taxon>Viridiplantae</taxon>
        <taxon>Streptophyta</taxon>
        <taxon>Embryophyta</taxon>
        <taxon>Tracheophyta</taxon>
        <taxon>Spermatophyta</taxon>
        <taxon>Magnoliopsida</taxon>
        <taxon>eudicotyledons</taxon>
        <taxon>Gunneridae</taxon>
        <taxon>Pentapetalae</taxon>
        <taxon>rosids</taxon>
        <taxon>malvids</taxon>
        <taxon>Malvales</taxon>
        <taxon>Malvaceae</taxon>
        <taxon>Malvoideae</taxon>
        <taxon>Gossypium</taxon>
    </lineage>
</organism>
<evidence type="ECO:0000313" key="3">
    <source>
        <dbReference type="Proteomes" id="UP000032304"/>
    </source>
</evidence>
<gene>
    <name evidence="2" type="ORF">B456_013G029500</name>
</gene>
<keyword evidence="1" id="KW-1133">Transmembrane helix</keyword>
<evidence type="ECO:0000313" key="2">
    <source>
        <dbReference type="EMBL" id="KJB79018.1"/>
    </source>
</evidence>
<proteinExistence type="predicted"/>
<keyword evidence="1" id="KW-0472">Membrane</keyword>
<protein>
    <submittedName>
        <fullName evidence="2">Uncharacterized protein</fullName>
    </submittedName>
</protein>
<keyword evidence="3" id="KW-1185">Reference proteome</keyword>